<dbReference type="EMBL" id="MBER01000082">
    <property type="protein sequence ID" value="OMC43228.1"/>
    <property type="molecule type" value="Genomic_DNA"/>
</dbReference>
<name>A0ABD6QK10_MYCFO</name>
<evidence type="ECO:0000313" key="3">
    <source>
        <dbReference type="Proteomes" id="UP000187001"/>
    </source>
</evidence>
<feature type="transmembrane region" description="Helical" evidence="1">
    <location>
        <begin position="20"/>
        <end position="38"/>
    </location>
</feature>
<dbReference type="AlphaFoldDB" id="A0ABD6QK10"/>
<keyword evidence="1" id="KW-1133">Transmembrane helix</keyword>
<evidence type="ECO:0008006" key="4">
    <source>
        <dbReference type="Google" id="ProtNLM"/>
    </source>
</evidence>
<sequence>MGTPHPTNPGRRAQWTPLQAAAMIVGVLFLIVGVLGFIPGITTGYGDLHWAGHHSQALLLGLFSVSVLHNLVHLAFGVAGVLMARRVDAARAYLIGGGLIYAVLGLYGLFIDRESAANFIPVNVADNWLHFGLALAMIALGLVFGRTATAASGIDTGAPGTIE</sequence>
<keyword evidence="1" id="KW-0472">Membrane</keyword>
<reference evidence="2 3" key="1">
    <citation type="submission" date="2016-07" db="EMBL/GenBank/DDBJ databases">
        <authorList>
            <person name="Sutton G."/>
            <person name="Brinkac L."/>
            <person name="Sanka R."/>
            <person name="Adams M."/>
            <person name="Lau E."/>
            <person name="Kumar A."/>
            <person name="Macaden R."/>
        </authorList>
    </citation>
    <scope>NUCLEOTIDE SEQUENCE [LARGE SCALE GENOMIC DNA]</scope>
    <source>
        <strain evidence="2 3">GA-0871</strain>
    </source>
</reference>
<comment type="caution">
    <text evidence="2">The sequence shown here is derived from an EMBL/GenBank/DDBJ whole genome shotgun (WGS) entry which is preliminary data.</text>
</comment>
<evidence type="ECO:0000313" key="2">
    <source>
        <dbReference type="EMBL" id="OMC43228.1"/>
    </source>
</evidence>
<feature type="transmembrane region" description="Helical" evidence="1">
    <location>
        <begin position="58"/>
        <end position="83"/>
    </location>
</feature>
<feature type="transmembrane region" description="Helical" evidence="1">
    <location>
        <begin position="90"/>
        <end position="108"/>
    </location>
</feature>
<proteinExistence type="predicted"/>
<feature type="transmembrane region" description="Helical" evidence="1">
    <location>
        <begin position="128"/>
        <end position="145"/>
    </location>
</feature>
<organism evidence="2 3">
    <name type="scientific">Mycolicibacterium fortuitum</name>
    <name type="common">Mycobacterium fortuitum</name>
    <dbReference type="NCBI Taxonomy" id="1766"/>
    <lineage>
        <taxon>Bacteria</taxon>
        <taxon>Bacillati</taxon>
        <taxon>Actinomycetota</taxon>
        <taxon>Actinomycetes</taxon>
        <taxon>Mycobacteriales</taxon>
        <taxon>Mycobacteriaceae</taxon>
        <taxon>Mycolicibacterium</taxon>
    </lineage>
</organism>
<gene>
    <name evidence="2" type="ORF">A5742_29950</name>
</gene>
<protein>
    <recommendedName>
        <fullName evidence="4">DUF4383 domain-containing protein</fullName>
    </recommendedName>
</protein>
<dbReference type="Pfam" id="PF14325">
    <property type="entry name" value="DUF4383"/>
    <property type="match status" value="1"/>
</dbReference>
<keyword evidence="1" id="KW-0812">Transmembrane</keyword>
<accession>A0ABD6QK10</accession>
<evidence type="ECO:0000256" key="1">
    <source>
        <dbReference type="SAM" id="Phobius"/>
    </source>
</evidence>
<dbReference type="Proteomes" id="UP000187001">
    <property type="component" value="Unassembled WGS sequence"/>
</dbReference>